<feature type="transmembrane region" description="Helical" evidence="1">
    <location>
        <begin position="6"/>
        <end position="22"/>
    </location>
</feature>
<dbReference type="AlphaFoldDB" id="A0A7W2AS64"/>
<accession>A0A7W2AS64</accession>
<reference evidence="2 3" key="1">
    <citation type="submission" date="2020-07" db="EMBL/GenBank/DDBJ databases">
        <title>Thermoactinomyces phylogeny.</title>
        <authorList>
            <person name="Dunlap C."/>
        </authorList>
    </citation>
    <scope>NUCLEOTIDE SEQUENCE [LARGE SCALE GENOMIC DNA]</scope>
    <source>
        <strain evidence="2 3">AMNI-1</strain>
    </source>
</reference>
<proteinExistence type="predicted"/>
<dbReference type="Proteomes" id="UP000538292">
    <property type="component" value="Unassembled WGS sequence"/>
</dbReference>
<feature type="transmembrane region" description="Helical" evidence="1">
    <location>
        <begin position="34"/>
        <end position="57"/>
    </location>
</feature>
<sequence length="220" mass="25396">MDAFLYPVLAVGYLALFVWSFRSFRESFFWGTSWVLFLILTLVYDKAILSLGIFFGGSDLFEMLSLIRNLLRVLLVPTLAYVSLDVLRRIRVEWSEYFVVQALYHIYTFCLTVLGVLMNILWVEFVPQKINGVIQYLPQETNFPLVTMLIFIPLFVSGYLVWQKVRWPILLFGVLLSIVGGTVSFFLVQPGIGAVFEFLLMGSIVLTEQMLKPEDYQENT</sequence>
<gene>
    <name evidence="2" type="ORF">H2C83_13300</name>
</gene>
<feature type="transmembrane region" description="Helical" evidence="1">
    <location>
        <begin position="99"/>
        <end position="123"/>
    </location>
</feature>
<evidence type="ECO:0000313" key="2">
    <source>
        <dbReference type="EMBL" id="MBA4603278.1"/>
    </source>
</evidence>
<organism evidence="2 3">
    <name type="scientific">Thermoactinomyces mirandus</name>
    <dbReference type="NCBI Taxonomy" id="2756294"/>
    <lineage>
        <taxon>Bacteria</taxon>
        <taxon>Bacillati</taxon>
        <taxon>Bacillota</taxon>
        <taxon>Bacilli</taxon>
        <taxon>Bacillales</taxon>
        <taxon>Thermoactinomycetaceae</taxon>
        <taxon>Thermoactinomyces</taxon>
    </lineage>
</organism>
<dbReference type="EMBL" id="JACEOL010000043">
    <property type="protein sequence ID" value="MBA4603278.1"/>
    <property type="molecule type" value="Genomic_DNA"/>
</dbReference>
<name>A0A7W2AS64_9BACL</name>
<comment type="caution">
    <text evidence="2">The sequence shown here is derived from an EMBL/GenBank/DDBJ whole genome shotgun (WGS) entry which is preliminary data.</text>
</comment>
<evidence type="ECO:0000313" key="3">
    <source>
        <dbReference type="Proteomes" id="UP000538292"/>
    </source>
</evidence>
<feature type="transmembrane region" description="Helical" evidence="1">
    <location>
        <begin position="69"/>
        <end position="87"/>
    </location>
</feature>
<protein>
    <submittedName>
        <fullName evidence="2">Uncharacterized protein</fullName>
    </submittedName>
</protein>
<keyword evidence="1" id="KW-0472">Membrane</keyword>
<keyword evidence="1" id="KW-0812">Transmembrane</keyword>
<feature type="transmembrane region" description="Helical" evidence="1">
    <location>
        <begin position="143"/>
        <end position="162"/>
    </location>
</feature>
<evidence type="ECO:0000256" key="1">
    <source>
        <dbReference type="SAM" id="Phobius"/>
    </source>
</evidence>
<feature type="transmembrane region" description="Helical" evidence="1">
    <location>
        <begin position="169"/>
        <end position="188"/>
    </location>
</feature>
<dbReference type="RefSeq" id="WP_181741649.1">
    <property type="nucleotide sequence ID" value="NZ_JACEOL010000043.1"/>
</dbReference>
<keyword evidence="1" id="KW-1133">Transmembrane helix</keyword>
<keyword evidence="3" id="KW-1185">Reference proteome</keyword>